<dbReference type="Proteomes" id="UP001208570">
    <property type="component" value="Unassembled WGS sequence"/>
</dbReference>
<dbReference type="Pfam" id="PF13926">
    <property type="entry name" value="DUF4211"/>
    <property type="match status" value="1"/>
</dbReference>
<name>A0AAD9J1I2_9ANNE</name>
<feature type="compositionally biased region" description="Basic residues" evidence="1">
    <location>
        <begin position="855"/>
        <end position="871"/>
    </location>
</feature>
<feature type="compositionally biased region" description="Polar residues" evidence="1">
    <location>
        <begin position="282"/>
        <end position="308"/>
    </location>
</feature>
<feature type="compositionally biased region" description="Basic and acidic residues" evidence="1">
    <location>
        <begin position="787"/>
        <end position="832"/>
    </location>
</feature>
<dbReference type="PANTHER" id="PTHR14689">
    <property type="entry name" value="PHORBOL-ESTER_DAG-TYPE DOMAIN-CONTAINING PROTEIN"/>
    <property type="match status" value="1"/>
</dbReference>
<dbReference type="AlphaFoldDB" id="A0AAD9J1I2"/>
<keyword evidence="4" id="KW-1185">Reference proteome</keyword>
<feature type="region of interest" description="Disordered" evidence="1">
    <location>
        <begin position="693"/>
        <end position="722"/>
    </location>
</feature>
<feature type="region of interest" description="Disordered" evidence="1">
    <location>
        <begin position="99"/>
        <end position="124"/>
    </location>
</feature>
<feature type="compositionally biased region" description="Polar residues" evidence="1">
    <location>
        <begin position="317"/>
        <end position="327"/>
    </location>
</feature>
<feature type="region of interest" description="Disordered" evidence="1">
    <location>
        <begin position="627"/>
        <end position="664"/>
    </location>
</feature>
<feature type="compositionally biased region" description="Low complexity" evidence="1">
    <location>
        <begin position="266"/>
        <end position="281"/>
    </location>
</feature>
<accession>A0AAD9J1I2</accession>
<evidence type="ECO:0000313" key="4">
    <source>
        <dbReference type="Proteomes" id="UP001208570"/>
    </source>
</evidence>
<feature type="compositionally biased region" description="Basic residues" evidence="1">
    <location>
        <begin position="762"/>
        <end position="778"/>
    </location>
</feature>
<feature type="compositionally biased region" description="Basic residues" evidence="1">
    <location>
        <begin position="833"/>
        <end position="842"/>
    </location>
</feature>
<proteinExistence type="predicted"/>
<feature type="region of interest" description="Disordered" evidence="1">
    <location>
        <begin position="266"/>
        <end position="327"/>
    </location>
</feature>
<feature type="compositionally biased region" description="Polar residues" evidence="1">
    <location>
        <begin position="627"/>
        <end position="645"/>
    </location>
</feature>
<reference evidence="3" key="1">
    <citation type="journal article" date="2023" name="Mol. Biol. Evol.">
        <title>Third-Generation Sequencing Reveals the Adaptive Role of the Epigenome in Three Deep-Sea Polychaetes.</title>
        <authorList>
            <person name="Perez M."/>
            <person name="Aroh O."/>
            <person name="Sun Y."/>
            <person name="Lan Y."/>
            <person name="Juniper S.K."/>
            <person name="Young C.R."/>
            <person name="Angers B."/>
            <person name="Qian P.Y."/>
        </authorList>
    </citation>
    <scope>NUCLEOTIDE SEQUENCE</scope>
    <source>
        <strain evidence="3">P08H-3</strain>
    </source>
</reference>
<evidence type="ECO:0000256" key="1">
    <source>
        <dbReference type="SAM" id="MobiDB-lite"/>
    </source>
</evidence>
<comment type="caution">
    <text evidence="3">The sequence shown here is derived from an EMBL/GenBank/DDBJ whole genome shotgun (WGS) entry which is preliminary data.</text>
</comment>
<evidence type="ECO:0000313" key="3">
    <source>
        <dbReference type="EMBL" id="KAK2144396.1"/>
    </source>
</evidence>
<feature type="region of interest" description="Disordered" evidence="1">
    <location>
        <begin position="214"/>
        <end position="244"/>
    </location>
</feature>
<dbReference type="EMBL" id="JAODUP010000761">
    <property type="protein sequence ID" value="KAK2144396.1"/>
    <property type="molecule type" value="Genomic_DNA"/>
</dbReference>
<evidence type="ECO:0000259" key="2">
    <source>
        <dbReference type="Pfam" id="PF13926"/>
    </source>
</evidence>
<sequence length="1109" mass="121452">MISGLGALSTSLSPHSSLASHITGLPAMSYSHALPGSAMTQILDSLTGQAYTPGQVPYKTVNVGQPAYTLDSPGRTASETVASRFSMQNPQAKLSLFNTDPHTMKEPSHSPVASPPTTSEPSKTWGVAGYMPSGTFFTMSGEAVMTGSNSHGSPVSDPPPAHMGHIRVSSVQKLPFESKPEYSTSASQLVQPPQAHNNVFGVEMPRSHLLEDMLKPSSRPPVVHSNGQEAGQATSPVETPRGITTNQQGYQDLRQALGNPHCIERSQSISSHSSFSETSPSLPNQQTSYPNSPHLQNQAVPSPSSHPQQMAKVSHVPQPQANYSSYNSTMGSYTSNVSSNTMNYDPISPSAVDPESQSLSLHDFADISSHQSKIPMSTAHNPTVVMPSALQQQTVQVSTGSTDPISSSRSSIHPIPIQAVADSTTKPKRGGRKVGSACRNNKNTVMRKNKKNHSQDEVHGTIQIVETVPHQEFTVGLVEACPPGTNNYGVISASPMVLTQMTAPAMSQPTLISQQHVVTPDHPIFLTNSYGGTFINPEKNSSRSQMAEVQPGSGEGENPLIDPTHEAMFSPLSPKQKYRTKAEQKQMPAVTMVESVDDEFAHLTEEPKLPIKENKLKRCFHLNTVINPTSGGISQDNPLTKQPNSDVPGVSPNPPKTKPGKDFQSSFLSFLQGHKAETLSSVTNSAITVKPELPKYIPDPRPRIMPTTPTMDEDKKDSSNSKIASIGSVAYSDDDSEPGKNRKNLLKAVGKGISELSDNSMRAHKTSGRGRPAQRRRQTPLSARLRGQLEREGLDKHSSGTREDMKWDIHELLPPREKVTRRAKQKAAEKRKSTVKASKRRASSLSDDDGDSKKFRSRSKRGHPGSGRRGRPSLYMSTVPVVECSPSPFRPRPITEELLQFLSDDDEITHMYEYSSWSENIRERYKAIGVRWIQRSKERDKDLVEVLDQFKPRPVEDKLEEEPLMQAFNVYVQILVSQALEPGFLSAIKSEEDDYYSGPTKTIDSLLDKKKKALVEKIKWTSNFQASVERYPYLSTGEEPDSSTQSRPMLKAVQLSGKPYVRDTLEECSPTYSPDTRTSKAALREGINSSRIIIITGHITICTEDHPCS</sequence>
<feature type="compositionally biased region" description="Polar residues" evidence="1">
    <location>
        <begin position="225"/>
        <end position="244"/>
    </location>
</feature>
<dbReference type="InterPro" id="IPR025451">
    <property type="entry name" value="DUF4211"/>
</dbReference>
<dbReference type="GO" id="GO:0005634">
    <property type="term" value="C:nucleus"/>
    <property type="evidence" value="ECO:0007669"/>
    <property type="project" value="TreeGrafter"/>
</dbReference>
<dbReference type="PANTHER" id="PTHR14689:SF0">
    <property type="entry name" value="COILED-COIL DOMAIN-CONTAINING PROTEIN 82"/>
    <property type="match status" value="1"/>
</dbReference>
<gene>
    <name evidence="3" type="ORF">LSH36_761g01004</name>
</gene>
<feature type="region of interest" description="Disordered" evidence="1">
    <location>
        <begin position="753"/>
        <end position="875"/>
    </location>
</feature>
<feature type="domain" description="DUF4211" evidence="2">
    <location>
        <begin position="959"/>
        <end position="1065"/>
    </location>
</feature>
<protein>
    <recommendedName>
        <fullName evidence="2">DUF4211 domain-containing protein</fullName>
    </recommendedName>
</protein>
<organism evidence="3 4">
    <name type="scientific">Paralvinella palmiformis</name>
    <dbReference type="NCBI Taxonomy" id="53620"/>
    <lineage>
        <taxon>Eukaryota</taxon>
        <taxon>Metazoa</taxon>
        <taxon>Spiralia</taxon>
        <taxon>Lophotrochozoa</taxon>
        <taxon>Annelida</taxon>
        <taxon>Polychaeta</taxon>
        <taxon>Sedentaria</taxon>
        <taxon>Canalipalpata</taxon>
        <taxon>Terebellida</taxon>
        <taxon>Terebelliformia</taxon>
        <taxon>Alvinellidae</taxon>
        <taxon>Paralvinella</taxon>
    </lineage>
</organism>